<keyword evidence="2" id="KW-1185">Reference proteome</keyword>
<organism evidence="1 2">
    <name type="scientific">Pistacia atlantica</name>
    <dbReference type="NCBI Taxonomy" id="434234"/>
    <lineage>
        <taxon>Eukaryota</taxon>
        <taxon>Viridiplantae</taxon>
        <taxon>Streptophyta</taxon>
        <taxon>Embryophyta</taxon>
        <taxon>Tracheophyta</taxon>
        <taxon>Spermatophyta</taxon>
        <taxon>Magnoliopsida</taxon>
        <taxon>eudicotyledons</taxon>
        <taxon>Gunneridae</taxon>
        <taxon>Pentapetalae</taxon>
        <taxon>rosids</taxon>
        <taxon>malvids</taxon>
        <taxon>Sapindales</taxon>
        <taxon>Anacardiaceae</taxon>
        <taxon>Pistacia</taxon>
    </lineage>
</organism>
<dbReference type="Proteomes" id="UP001164250">
    <property type="component" value="Chromosome 4"/>
</dbReference>
<evidence type="ECO:0000313" key="2">
    <source>
        <dbReference type="Proteomes" id="UP001164250"/>
    </source>
</evidence>
<reference evidence="2" key="1">
    <citation type="journal article" date="2023" name="G3 (Bethesda)">
        <title>Genome assembly and association tests identify interacting loci associated with vigor, precocity, and sex in interspecific pistachio rootstocks.</title>
        <authorList>
            <person name="Palmer W."/>
            <person name="Jacygrad E."/>
            <person name="Sagayaradj S."/>
            <person name="Cavanaugh K."/>
            <person name="Han R."/>
            <person name="Bertier L."/>
            <person name="Beede B."/>
            <person name="Kafkas S."/>
            <person name="Golino D."/>
            <person name="Preece J."/>
            <person name="Michelmore R."/>
        </authorList>
    </citation>
    <scope>NUCLEOTIDE SEQUENCE [LARGE SCALE GENOMIC DNA]</scope>
</reference>
<proteinExistence type="predicted"/>
<accession>A0ACC1BHY3</accession>
<protein>
    <submittedName>
        <fullName evidence="1">Uncharacterized protein</fullName>
    </submittedName>
</protein>
<evidence type="ECO:0000313" key="1">
    <source>
        <dbReference type="EMBL" id="KAJ0098510.1"/>
    </source>
</evidence>
<dbReference type="EMBL" id="CM047900">
    <property type="protein sequence ID" value="KAJ0098510.1"/>
    <property type="molecule type" value="Genomic_DNA"/>
</dbReference>
<comment type="caution">
    <text evidence="1">The sequence shown here is derived from an EMBL/GenBank/DDBJ whole genome shotgun (WGS) entry which is preliminary data.</text>
</comment>
<sequence length="787" mass="88479">MLLASSLTISISIQENFSHCFSVHSDLQVPSSLLYAANTSSYSEILLSTVQNLRFAGPSVPKPAIIFTPLHESHVQAAIICSKDLGIPVRVRSGGHDFEGISYASEIEKTFIVVDLAKIRSITIDIDDDSAWVQAGATLGEVYYRIVEKSDIHAFPAGGCPSLGIGGHITGGAYGFLMRKYGLGVDNVLDAKIVDARGRVLDRAAMGEDLFWAIRGGGGGSFGIILSWKIKLVPVPPTVTIFTVSRTLEQGATKIIHKWQQVAHSLDEDLFLRVLIQLATGGQNGERTVLTTYSALYLGDADSLLQIMKERFPELGLARKDCNETTWIQSVVTYAFFPSNSPPEVLLQRQNGFKNSFKAKSDFVEEPIPETVLEGIWKMLLQEDNPSMVWLPYGGEMSRISESQTPFPHRKGNIFEIGYVAGWRDGDVKNATKHIEWIRRLYNYMTPYVSKSPRAAYVNCRDFDLGVNKKSNTSFIEARVWGEKYFKVDISKLRSITIDIDDNSAWVQSGATTGEVYYRIAEKCNIHGFPASSCTSLGIGGSLQENKGATKLFYSWQQVAHMLDEDLFLRVFFQVANSSQNGNKVVLNTYTTLYLSGAGRLLQGLYPIASPPQILLQRQNMYKNYFKTKSDFVKEPIPETVLNGIWKRFLEEENPIMVLSPYGGMMSKIPESEIPFPHRKGNIFEIFYTTDWQDGDKNEKKHVEWIRELYEYMAPYISKSPRVAYVNYRDLDLGMNKKSNTSFIQARAWGEKYFKVNFKRLVRVKTKVDPGNFFRHEQSIPPLPLGG</sequence>
<name>A0ACC1BHY3_9ROSI</name>
<gene>
    <name evidence="1" type="ORF">Patl1_21648</name>
</gene>